<dbReference type="SUPFAM" id="SSF52507">
    <property type="entry name" value="Homo-oligomeric flavin-containing Cys decarboxylases, HFCD"/>
    <property type="match status" value="1"/>
</dbReference>
<dbReference type="GO" id="GO:0015937">
    <property type="term" value="P:coenzyme A biosynthetic process"/>
    <property type="evidence" value="ECO:0007669"/>
    <property type="project" value="InterPro"/>
</dbReference>
<keyword evidence="2" id="KW-0456">Lyase</keyword>
<dbReference type="InterPro" id="IPR035929">
    <property type="entry name" value="CoaB-like_sf"/>
</dbReference>
<dbReference type="Pfam" id="PF04127">
    <property type="entry name" value="DFP"/>
    <property type="match status" value="1"/>
</dbReference>
<name>A0A381VML3_9ZZZZ</name>
<evidence type="ECO:0000313" key="5">
    <source>
        <dbReference type="EMBL" id="SVA41569.1"/>
    </source>
</evidence>
<dbReference type="InterPro" id="IPR005252">
    <property type="entry name" value="CoaBC"/>
</dbReference>
<proteinExistence type="inferred from homology"/>
<dbReference type="EMBL" id="UINC01009263">
    <property type="protein sequence ID" value="SVA41569.1"/>
    <property type="molecule type" value="Genomic_DNA"/>
</dbReference>
<dbReference type="PANTHER" id="PTHR14359">
    <property type="entry name" value="HOMO-OLIGOMERIC FLAVIN CONTAINING CYS DECARBOXYLASE FAMILY"/>
    <property type="match status" value="1"/>
</dbReference>
<evidence type="ECO:0000259" key="4">
    <source>
        <dbReference type="Pfam" id="PF04127"/>
    </source>
</evidence>
<accession>A0A381VML3</accession>
<dbReference type="Gene3D" id="3.40.50.1950">
    <property type="entry name" value="Flavin prenyltransferase-like"/>
    <property type="match status" value="1"/>
</dbReference>
<dbReference type="NCBIfam" id="TIGR00521">
    <property type="entry name" value="coaBC_dfp"/>
    <property type="match status" value="1"/>
</dbReference>
<dbReference type="GO" id="GO:0004632">
    <property type="term" value="F:phosphopantothenate--cysteine ligase activity"/>
    <property type="evidence" value="ECO:0007669"/>
    <property type="project" value="InterPro"/>
</dbReference>
<dbReference type="GO" id="GO:0010181">
    <property type="term" value="F:FMN binding"/>
    <property type="evidence" value="ECO:0007669"/>
    <property type="project" value="InterPro"/>
</dbReference>
<feature type="domain" description="DNA/pantothenate metabolism flavoprotein C-terminal" evidence="4">
    <location>
        <begin position="186"/>
        <end position="394"/>
    </location>
</feature>
<dbReference type="SUPFAM" id="SSF102645">
    <property type="entry name" value="CoaB-like"/>
    <property type="match status" value="1"/>
</dbReference>
<sequence length="405" mass="42708">MSAIAGTHIVVGITGGIAAYKSVELTRRLRDEGADVRVVVTPAGKAFITPLTLQATSGNPVHDSLLDASAEAGMGHIELARWADQIIVAPASADFIARLATGLADTLLSTLCLASEAPITIAPAMNHVMWRKTATQRNVDTLRTWGVTVLDPGTGPQACGEVGPGRMQEPEEIVQHLAQSRFPGSLDGLQVMVTAGPTWEALDPVRALTNHSSGKMGYAVATAARIAGASVTLISGPTALAPPAGVLVKSVVSAQEMLAAVESKIDSTDILICAAAVADYRPADSMPQKMKKDAPEMTIKLVRNPDILASMAARPSPPFIVGFAAETERTIDNARGKLERKKVDLIVANLIEGKDKPFGSDRNALVLVDRNTELDLGQDTKVKLAVNLIDEIAKRFHAKDPAEST</sequence>
<dbReference type="GO" id="GO:0015941">
    <property type="term" value="P:pantothenate catabolic process"/>
    <property type="evidence" value="ECO:0007669"/>
    <property type="project" value="InterPro"/>
</dbReference>
<evidence type="ECO:0000256" key="1">
    <source>
        <dbReference type="ARBA" id="ARBA00022793"/>
    </source>
</evidence>
<evidence type="ECO:0000259" key="3">
    <source>
        <dbReference type="Pfam" id="PF02441"/>
    </source>
</evidence>
<dbReference type="InterPro" id="IPR007085">
    <property type="entry name" value="DNA/pantothenate-metab_flavo_C"/>
</dbReference>
<reference evidence="5" key="1">
    <citation type="submission" date="2018-05" db="EMBL/GenBank/DDBJ databases">
        <authorList>
            <person name="Lanie J.A."/>
            <person name="Ng W.-L."/>
            <person name="Kazmierczak K.M."/>
            <person name="Andrzejewski T.M."/>
            <person name="Davidsen T.M."/>
            <person name="Wayne K.J."/>
            <person name="Tettelin H."/>
            <person name="Glass J.I."/>
            <person name="Rusch D."/>
            <person name="Podicherti R."/>
            <person name="Tsui H.-C.T."/>
            <person name="Winkler M.E."/>
        </authorList>
    </citation>
    <scope>NUCLEOTIDE SEQUENCE</scope>
</reference>
<dbReference type="GO" id="GO:0004633">
    <property type="term" value="F:phosphopantothenoylcysteine decarboxylase activity"/>
    <property type="evidence" value="ECO:0007669"/>
    <property type="project" value="InterPro"/>
</dbReference>
<dbReference type="Gene3D" id="3.40.50.10300">
    <property type="entry name" value="CoaB-like"/>
    <property type="match status" value="1"/>
</dbReference>
<dbReference type="HAMAP" id="MF_02225">
    <property type="entry name" value="CoaBC"/>
    <property type="match status" value="1"/>
</dbReference>
<organism evidence="5">
    <name type="scientific">marine metagenome</name>
    <dbReference type="NCBI Taxonomy" id="408172"/>
    <lineage>
        <taxon>unclassified sequences</taxon>
        <taxon>metagenomes</taxon>
        <taxon>ecological metagenomes</taxon>
    </lineage>
</organism>
<keyword evidence="1" id="KW-0210">Decarboxylase</keyword>
<dbReference type="Pfam" id="PF02441">
    <property type="entry name" value="Flavoprotein"/>
    <property type="match status" value="1"/>
</dbReference>
<feature type="domain" description="Flavoprotein" evidence="3">
    <location>
        <begin position="8"/>
        <end position="179"/>
    </location>
</feature>
<dbReference type="GO" id="GO:0071513">
    <property type="term" value="C:phosphopantothenoylcysteine decarboxylase complex"/>
    <property type="evidence" value="ECO:0007669"/>
    <property type="project" value="TreeGrafter"/>
</dbReference>
<protein>
    <submittedName>
        <fullName evidence="5">Uncharacterized protein</fullName>
    </submittedName>
</protein>
<dbReference type="AlphaFoldDB" id="A0A381VML3"/>
<evidence type="ECO:0000256" key="2">
    <source>
        <dbReference type="ARBA" id="ARBA00023239"/>
    </source>
</evidence>
<dbReference type="InterPro" id="IPR036551">
    <property type="entry name" value="Flavin_trans-like"/>
</dbReference>
<dbReference type="InterPro" id="IPR003382">
    <property type="entry name" value="Flavoprotein"/>
</dbReference>
<gene>
    <name evidence="5" type="ORF">METZ01_LOCUS94423</name>
</gene>
<dbReference type="PANTHER" id="PTHR14359:SF6">
    <property type="entry name" value="PHOSPHOPANTOTHENOYLCYSTEINE DECARBOXYLASE"/>
    <property type="match status" value="1"/>
</dbReference>